<sequence length="60" mass="6589">MQNEESISCEALLTLRPEFRQVFMAATHDGVVGNPIADFGRSIPPKTDLPGCGYCFVDED</sequence>
<protein>
    <submittedName>
        <fullName evidence="1">Uncharacterized protein</fullName>
    </submittedName>
</protein>
<accession>A0A454XLN7</accession>
<organism evidence="1 2">
    <name type="scientific">Pristionchus pacificus</name>
    <name type="common">Parasitic nematode worm</name>
    <dbReference type="NCBI Taxonomy" id="54126"/>
    <lineage>
        <taxon>Eukaryota</taxon>
        <taxon>Metazoa</taxon>
        <taxon>Ecdysozoa</taxon>
        <taxon>Nematoda</taxon>
        <taxon>Chromadorea</taxon>
        <taxon>Rhabditida</taxon>
        <taxon>Rhabditina</taxon>
        <taxon>Diplogasteromorpha</taxon>
        <taxon>Diplogasteroidea</taxon>
        <taxon>Neodiplogasteridae</taxon>
        <taxon>Pristionchus</taxon>
    </lineage>
</organism>
<accession>A0A8R1Z7Q7</accession>
<dbReference type="EnsemblMetazoa" id="PPA45004.1">
    <property type="protein sequence ID" value="PPA45004.1"/>
    <property type="gene ID" value="WBGene00283373"/>
</dbReference>
<dbReference type="AlphaFoldDB" id="A0A454XLN7"/>
<name>A0A454XLN7_PRIPA</name>
<evidence type="ECO:0000313" key="1">
    <source>
        <dbReference type="EnsemblMetazoa" id="PPA45004.1"/>
    </source>
</evidence>
<reference evidence="2" key="1">
    <citation type="journal article" date="2008" name="Nat. Genet.">
        <title>The Pristionchus pacificus genome provides a unique perspective on nematode lifestyle and parasitism.</title>
        <authorList>
            <person name="Dieterich C."/>
            <person name="Clifton S.W."/>
            <person name="Schuster L.N."/>
            <person name="Chinwalla A."/>
            <person name="Delehaunty K."/>
            <person name="Dinkelacker I."/>
            <person name="Fulton L."/>
            <person name="Fulton R."/>
            <person name="Godfrey J."/>
            <person name="Minx P."/>
            <person name="Mitreva M."/>
            <person name="Roeseler W."/>
            <person name="Tian H."/>
            <person name="Witte H."/>
            <person name="Yang S.P."/>
            <person name="Wilson R.K."/>
            <person name="Sommer R.J."/>
        </authorList>
    </citation>
    <scope>NUCLEOTIDE SEQUENCE [LARGE SCALE GENOMIC DNA]</scope>
    <source>
        <strain evidence="2">PS312</strain>
    </source>
</reference>
<gene>
    <name evidence="1" type="primary">WBGene00283373</name>
</gene>
<evidence type="ECO:0000313" key="2">
    <source>
        <dbReference type="Proteomes" id="UP000005239"/>
    </source>
</evidence>
<proteinExistence type="predicted"/>
<reference evidence="1" key="2">
    <citation type="submission" date="2022-06" db="UniProtKB">
        <authorList>
            <consortium name="EnsemblMetazoa"/>
        </authorList>
    </citation>
    <scope>IDENTIFICATION</scope>
    <source>
        <strain evidence="1">PS312</strain>
    </source>
</reference>
<keyword evidence="2" id="KW-1185">Reference proteome</keyword>
<dbReference type="Proteomes" id="UP000005239">
    <property type="component" value="Unassembled WGS sequence"/>
</dbReference>